<reference evidence="4" key="1">
    <citation type="journal article" date="2019" name="Int. J. Syst. Evol. Microbiol.">
        <title>The Global Catalogue of Microorganisms (GCM) 10K type strain sequencing project: providing services to taxonomists for standard genome sequencing and annotation.</title>
        <authorList>
            <consortium name="The Broad Institute Genomics Platform"/>
            <consortium name="The Broad Institute Genome Sequencing Center for Infectious Disease"/>
            <person name="Wu L."/>
            <person name="Ma J."/>
        </authorList>
    </citation>
    <scope>NUCLEOTIDE SEQUENCE [LARGE SCALE GENOMIC DNA]</scope>
    <source>
        <strain evidence="4">JCM 17217</strain>
    </source>
</reference>
<feature type="transmembrane region" description="Helical" evidence="1">
    <location>
        <begin position="323"/>
        <end position="341"/>
    </location>
</feature>
<feature type="transmembrane region" description="Helical" evidence="1">
    <location>
        <begin position="82"/>
        <end position="99"/>
    </location>
</feature>
<keyword evidence="1" id="KW-1133">Transmembrane helix</keyword>
<feature type="transmembrane region" description="Helical" evidence="1">
    <location>
        <begin position="12"/>
        <end position="32"/>
    </location>
</feature>
<protein>
    <submittedName>
        <fullName evidence="3">Heparan-alpha-glucosaminide N-acetyltransferase domain-containing protein</fullName>
    </submittedName>
</protein>
<gene>
    <name evidence="3" type="ORF">GCM10022407_03050</name>
</gene>
<dbReference type="InterPro" id="IPR007349">
    <property type="entry name" value="DUF418"/>
</dbReference>
<feature type="transmembrane region" description="Helical" evidence="1">
    <location>
        <begin position="170"/>
        <end position="192"/>
    </location>
</feature>
<evidence type="ECO:0000259" key="2">
    <source>
        <dbReference type="Pfam" id="PF04235"/>
    </source>
</evidence>
<organism evidence="3 4">
    <name type="scientific">Hymenobacter antarcticus</name>
    <dbReference type="NCBI Taxonomy" id="486270"/>
    <lineage>
        <taxon>Bacteria</taxon>
        <taxon>Pseudomonadati</taxon>
        <taxon>Bacteroidota</taxon>
        <taxon>Cytophagia</taxon>
        <taxon>Cytophagales</taxon>
        <taxon>Hymenobacteraceae</taxon>
        <taxon>Hymenobacter</taxon>
    </lineage>
</organism>
<evidence type="ECO:0000313" key="4">
    <source>
        <dbReference type="Proteomes" id="UP001501556"/>
    </source>
</evidence>
<feature type="transmembrane region" description="Helical" evidence="1">
    <location>
        <begin position="105"/>
        <end position="121"/>
    </location>
</feature>
<evidence type="ECO:0000256" key="1">
    <source>
        <dbReference type="SAM" id="Phobius"/>
    </source>
</evidence>
<dbReference type="RefSeq" id="WP_345120208.1">
    <property type="nucleotide sequence ID" value="NZ_BAABDI010000001.1"/>
</dbReference>
<feature type="domain" description="DUF418" evidence="2">
    <location>
        <begin position="193"/>
        <end position="357"/>
    </location>
</feature>
<sequence length="359" mass="41487">MEKRIIGFDLARAYAIFGMFIVNFNFSFGSLMAPTDSVGHFLNIFTGNSTAIFIICAGMGVSLMTNRASYSREEQAALKAKILRRSWFLFALGLLLYNWWSGDILHFYGGYLHVAAFLLFVPKRFYLWGGLVAIAVFHLLLLLIPINTSWDFITFKYLDFWTPLGFLRNTLYNGWNSLFPWLSYFLVGMWLGRLDWQQKFAKQKVFLVGLLVFILIQGLRLLVRQHVFTPFWSNYIMAEYFPPYLPFVLVTMAFALLVIPVCLYIGERYPTNRLVLALQRTGQLTLSNYVIHLTLGVLLLAKLTGKHYTGLLEDEKPTPPAYILAYSVAFYIISIIFSDLWRRRFKNGPLEMLMRKISG</sequence>
<feature type="transmembrane region" description="Helical" evidence="1">
    <location>
        <begin position="286"/>
        <end position="303"/>
    </location>
</feature>
<dbReference type="InterPro" id="IPR052529">
    <property type="entry name" value="Bact_Transport_Assoc"/>
</dbReference>
<proteinExistence type="predicted"/>
<feature type="transmembrane region" description="Helical" evidence="1">
    <location>
        <begin position="243"/>
        <end position="265"/>
    </location>
</feature>
<feature type="transmembrane region" description="Helical" evidence="1">
    <location>
        <begin position="128"/>
        <end position="150"/>
    </location>
</feature>
<keyword evidence="4" id="KW-1185">Reference proteome</keyword>
<keyword evidence="1" id="KW-0472">Membrane</keyword>
<evidence type="ECO:0000313" key="3">
    <source>
        <dbReference type="EMBL" id="GAA3959297.1"/>
    </source>
</evidence>
<keyword evidence="1" id="KW-0812">Transmembrane</keyword>
<dbReference type="EMBL" id="BAABDI010000001">
    <property type="protein sequence ID" value="GAA3959297.1"/>
    <property type="molecule type" value="Genomic_DNA"/>
</dbReference>
<feature type="transmembrane region" description="Helical" evidence="1">
    <location>
        <begin position="204"/>
        <end position="223"/>
    </location>
</feature>
<dbReference type="PANTHER" id="PTHR30590">
    <property type="entry name" value="INNER MEMBRANE PROTEIN"/>
    <property type="match status" value="1"/>
</dbReference>
<dbReference type="PANTHER" id="PTHR30590:SF3">
    <property type="entry name" value="HYPOTHETICAL MEMBRANE SPANNING PROTEIN"/>
    <property type="match status" value="1"/>
</dbReference>
<comment type="caution">
    <text evidence="3">The sequence shown here is derived from an EMBL/GenBank/DDBJ whole genome shotgun (WGS) entry which is preliminary data.</text>
</comment>
<feature type="transmembrane region" description="Helical" evidence="1">
    <location>
        <begin position="38"/>
        <end position="61"/>
    </location>
</feature>
<accession>A0ABP7P4T7</accession>
<dbReference type="Pfam" id="PF04235">
    <property type="entry name" value="DUF418"/>
    <property type="match status" value="1"/>
</dbReference>
<dbReference type="Proteomes" id="UP001501556">
    <property type="component" value="Unassembled WGS sequence"/>
</dbReference>
<name>A0ABP7P4T7_9BACT</name>